<protein>
    <submittedName>
        <fullName evidence="1">Uncharacterized protein</fullName>
    </submittedName>
</protein>
<dbReference type="GeneID" id="40075879"/>
<evidence type="ECO:0000313" key="1">
    <source>
        <dbReference type="EMBL" id="AQY55091.1"/>
    </source>
</evidence>
<keyword evidence="2" id="KW-1185">Reference proteome</keyword>
<dbReference type="Proteomes" id="UP000225660">
    <property type="component" value="Segment"/>
</dbReference>
<dbReference type="EMBL" id="KY565347">
    <property type="protein sequence ID" value="AQY55091.1"/>
    <property type="molecule type" value="Genomic_DNA"/>
</dbReference>
<evidence type="ECO:0000313" key="2">
    <source>
        <dbReference type="Proteomes" id="UP000225660"/>
    </source>
</evidence>
<reference evidence="1" key="1">
    <citation type="submission" date="2017-10" db="EMBL/GenBank/DDBJ databases">
        <title>Sequence, genome organization and annotation of the thermophilic 47,7-kb bacterophage TO-84 that infects Geobacillus stearothermophilus.</title>
        <authorList>
            <person name="Skowron P.M."/>
            <person name="Kropinski A."/>
            <person name="Los M."/>
        </authorList>
    </citation>
    <scope>NUCLEOTIDE SEQUENCE [LARGE SCALE GENOMIC DNA]</scope>
</reference>
<dbReference type="OrthoDB" id="40949at10239"/>
<organism evidence="1 2">
    <name type="scientific">Geobacillus phage TP-84</name>
    <dbReference type="NCBI Taxonomy" id="1965361"/>
    <lineage>
        <taxon>Viruses</taxon>
        <taxon>Duplodnaviria</taxon>
        <taxon>Heunggongvirae</taxon>
        <taxon>Uroviricota</taxon>
        <taxon>Caudoviricetes</taxon>
        <taxon>Saundersvirus</taxon>
        <taxon>Saundersvirus Tp84</taxon>
    </lineage>
</organism>
<dbReference type="KEGG" id="vg:40075879"/>
<name>A0A1U9WQN2_9CAUD</name>
<sequence length="181" mass="21354">MTKNIDSNKQAATTKPPQGKIYDQRWQDYQRRIGFYKKTVAKYNAIVKRIEELYKITEQLDDNNPDDVLKKAEIYGMILEDVGDLHYISITAWKYADALKKEAYALAIIRERPNGRTVEAHREMAVLESQEWRWKMAEWEGLTKRWENAKTTIEEQIKIMKWKIKWTLANMQQAGMANPNA</sequence>
<dbReference type="RefSeq" id="YP_009600117.1">
    <property type="nucleotide sequence ID" value="NC_041918.2"/>
</dbReference>
<accession>A0A1U9WQN2</accession>
<proteinExistence type="predicted"/>